<sequence length="78" mass="9280">MNPILFQFFSENAKMEFVNIKTHYELLGLEIMERLGISGFDNYEDDDYFCGTYARPNGRFVRVRVDPFQISFRAVSRR</sequence>
<evidence type="ECO:0000313" key="1">
    <source>
        <dbReference type="Proteomes" id="UP000095282"/>
    </source>
</evidence>
<dbReference type="AlphaFoldDB" id="A0A1I7UI71"/>
<evidence type="ECO:0000313" key="2">
    <source>
        <dbReference type="WBParaSite" id="Csp11.Scaffold629.g9581.t1"/>
    </source>
</evidence>
<name>A0A1I7UI71_9PELO</name>
<proteinExistence type="predicted"/>
<dbReference type="Proteomes" id="UP000095282">
    <property type="component" value="Unplaced"/>
</dbReference>
<protein>
    <submittedName>
        <fullName evidence="2">DUF2156 domain-containing protein</fullName>
    </submittedName>
</protein>
<keyword evidence="1" id="KW-1185">Reference proteome</keyword>
<dbReference type="WBParaSite" id="Csp11.Scaffold629.g9581.t1">
    <property type="protein sequence ID" value="Csp11.Scaffold629.g9581.t1"/>
    <property type="gene ID" value="Csp11.Scaffold629.g9581"/>
</dbReference>
<organism evidence="1 2">
    <name type="scientific">Caenorhabditis tropicalis</name>
    <dbReference type="NCBI Taxonomy" id="1561998"/>
    <lineage>
        <taxon>Eukaryota</taxon>
        <taxon>Metazoa</taxon>
        <taxon>Ecdysozoa</taxon>
        <taxon>Nematoda</taxon>
        <taxon>Chromadorea</taxon>
        <taxon>Rhabditida</taxon>
        <taxon>Rhabditina</taxon>
        <taxon>Rhabditomorpha</taxon>
        <taxon>Rhabditoidea</taxon>
        <taxon>Rhabditidae</taxon>
        <taxon>Peloderinae</taxon>
        <taxon>Caenorhabditis</taxon>
    </lineage>
</organism>
<reference evidence="2" key="1">
    <citation type="submission" date="2016-11" db="UniProtKB">
        <authorList>
            <consortium name="WormBaseParasite"/>
        </authorList>
    </citation>
    <scope>IDENTIFICATION</scope>
</reference>
<accession>A0A1I7UI71</accession>